<dbReference type="RefSeq" id="XP_007773541.1">
    <property type="nucleotide sequence ID" value="XM_007775351.1"/>
</dbReference>
<dbReference type="InterPro" id="IPR029191">
    <property type="entry name" value="Uds1"/>
</dbReference>
<evidence type="ECO:0000256" key="1">
    <source>
        <dbReference type="SAM" id="Coils"/>
    </source>
</evidence>
<reference evidence="5" key="1">
    <citation type="journal article" date="2012" name="Science">
        <title>The Paleozoic origin of enzymatic lignin decomposition reconstructed from 31 fungal genomes.</title>
        <authorList>
            <person name="Floudas D."/>
            <person name="Binder M."/>
            <person name="Riley R."/>
            <person name="Barry K."/>
            <person name="Blanchette R.A."/>
            <person name="Henrissat B."/>
            <person name="Martinez A.T."/>
            <person name="Otillar R."/>
            <person name="Spatafora J.W."/>
            <person name="Yadav J.S."/>
            <person name="Aerts A."/>
            <person name="Benoit I."/>
            <person name="Boyd A."/>
            <person name="Carlson A."/>
            <person name="Copeland A."/>
            <person name="Coutinho P.M."/>
            <person name="de Vries R.P."/>
            <person name="Ferreira P."/>
            <person name="Findley K."/>
            <person name="Foster B."/>
            <person name="Gaskell J."/>
            <person name="Glotzer D."/>
            <person name="Gorecki P."/>
            <person name="Heitman J."/>
            <person name="Hesse C."/>
            <person name="Hori C."/>
            <person name="Igarashi K."/>
            <person name="Jurgens J.A."/>
            <person name="Kallen N."/>
            <person name="Kersten P."/>
            <person name="Kohler A."/>
            <person name="Kuees U."/>
            <person name="Kumar T.K.A."/>
            <person name="Kuo A."/>
            <person name="LaButti K."/>
            <person name="Larrondo L.F."/>
            <person name="Lindquist E."/>
            <person name="Ling A."/>
            <person name="Lombard V."/>
            <person name="Lucas S."/>
            <person name="Lundell T."/>
            <person name="Martin R."/>
            <person name="McLaughlin D.J."/>
            <person name="Morgenstern I."/>
            <person name="Morin E."/>
            <person name="Murat C."/>
            <person name="Nagy L.G."/>
            <person name="Nolan M."/>
            <person name="Ohm R.A."/>
            <person name="Patyshakuliyeva A."/>
            <person name="Rokas A."/>
            <person name="Ruiz-Duenas F.J."/>
            <person name="Sabat G."/>
            <person name="Salamov A."/>
            <person name="Samejima M."/>
            <person name="Schmutz J."/>
            <person name="Slot J.C."/>
            <person name="St John F."/>
            <person name="Stenlid J."/>
            <person name="Sun H."/>
            <person name="Sun S."/>
            <person name="Syed K."/>
            <person name="Tsang A."/>
            <person name="Wiebenga A."/>
            <person name="Young D."/>
            <person name="Pisabarro A."/>
            <person name="Eastwood D.C."/>
            <person name="Martin F."/>
            <person name="Cullen D."/>
            <person name="Grigoriev I.V."/>
            <person name="Hibbett D.S."/>
        </authorList>
    </citation>
    <scope>NUCLEOTIDE SEQUENCE [LARGE SCALE GENOMIC DNA]</scope>
    <source>
        <strain evidence="5">RWD-64-598 SS2</strain>
    </source>
</reference>
<dbReference type="OMA" id="FFAGHSD"/>
<dbReference type="EMBL" id="JH711586">
    <property type="protein sequence ID" value="EIW76297.1"/>
    <property type="molecule type" value="Genomic_DNA"/>
</dbReference>
<evidence type="ECO:0000313" key="4">
    <source>
        <dbReference type="EMBL" id="EIW76297.1"/>
    </source>
</evidence>
<dbReference type="GeneID" id="19201389"/>
<evidence type="ECO:0000256" key="2">
    <source>
        <dbReference type="SAM" id="MobiDB-lite"/>
    </source>
</evidence>
<dbReference type="AlphaFoldDB" id="A0A5M3MB60"/>
<dbReference type="Pfam" id="PF15456">
    <property type="entry name" value="Uds1"/>
    <property type="match status" value="1"/>
</dbReference>
<feature type="compositionally biased region" description="Low complexity" evidence="2">
    <location>
        <begin position="366"/>
        <end position="378"/>
    </location>
</feature>
<feature type="region of interest" description="Disordered" evidence="2">
    <location>
        <begin position="360"/>
        <end position="392"/>
    </location>
</feature>
<accession>A0A5M3MB60</accession>
<feature type="compositionally biased region" description="Basic and acidic residues" evidence="2">
    <location>
        <begin position="286"/>
        <end position="316"/>
    </location>
</feature>
<keyword evidence="5" id="KW-1185">Reference proteome</keyword>
<feature type="region of interest" description="Disordered" evidence="2">
    <location>
        <begin position="286"/>
        <end position="331"/>
    </location>
</feature>
<name>A0A5M3MB60_CONPW</name>
<evidence type="ECO:0000259" key="3">
    <source>
        <dbReference type="Pfam" id="PF15456"/>
    </source>
</evidence>
<sequence>MLSTRLLAMQKKLSLETKIRDAALNLSRVNAPHKTVSRQTEEQVAAAERKVDEAQKELWRVADRANDVQRRLLEHRAGVLGYTVSKMERTMAPPQLPPHLPFDDDYAANGIGSGGPSTPSRALSPGASSVASATSATTHSSAARFDGAHLFAGHAQAQLPRAPPSVVEVLALEARLRKATDALADANRRQAESARELAHLRLEKAQVEATMSMELQSAEENAAALETELRPRLEGLLAEREAWEADRARLEEREEEVERLEGRLEALEERSGESVESTRVLETALEEARAERDAAQQRAEGLEREVERARQEKDEQQIAQTPYEGPPMEYTGDSAALVAQLQPLWDALPAPEARMSKFRAQRHLRGPSGASSANASSAPPSPAPGKATTLSDNDVRSLRTLYDTAGVPGASKAGFSVEALVGRVQALVADDRALIDRLIRSAQAHEMLKRNAERAQKLAEDGNAALQMYQDQVNELEDENMRLVARGDELSTEIRHLRDTLDQARATSSIGAPAVNGNGNDAGGATAAVEAAERAKAAAEAQLRRTEEELDSVRAAQGQLQMSLMNEMTDLQTENDNLRAQLRARK</sequence>
<feature type="coiled-coil region" evidence="1">
    <location>
        <begin position="435"/>
        <end position="581"/>
    </location>
</feature>
<evidence type="ECO:0000313" key="5">
    <source>
        <dbReference type="Proteomes" id="UP000053558"/>
    </source>
</evidence>
<dbReference type="KEGG" id="cput:CONPUDRAFT_139697"/>
<feature type="domain" description="Up-regulated during septation protein 1" evidence="3">
    <location>
        <begin position="2"/>
        <end position="82"/>
    </location>
</feature>
<protein>
    <recommendedName>
        <fullName evidence="3">Up-regulated during septation protein 1 domain-containing protein</fullName>
    </recommendedName>
</protein>
<gene>
    <name evidence="4" type="ORF">CONPUDRAFT_139697</name>
</gene>
<dbReference type="Proteomes" id="UP000053558">
    <property type="component" value="Unassembled WGS sequence"/>
</dbReference>
<dbReference type="PANTHER" id="PTHR45615">
    <property type="entry name" value="MYOSIN HEAVY CHAIN, NON-MUSCLE"/>
    <property type="match status" value="1"/>
</dbReference>
<proteinExistence type="predicted"/>
<dbReference type="PANTHER" id="PTHR45615:SF80">
    <property type="entry name" value="GRIP DOMAIN-CONTAINING PROTEIN"/>
    <property type="match status" value="1"/>
</dbReference>
<dbReference type="OrthoDB" id="5569911at2759"/>
<feature type="region of interest" description="Disordered" evidence="2">
    <location>
        <begin position="91"/>
        <end position="135"/>
    </location>
</feature>
<organism evidence="4 5">
    <name type="scientific">Coniophora puteana (strain RWD-64-598)</name>
    <name type="common">Brown rot fungus</name>
    <dbReference type="NCBI Taxonomy" id="741705"/>
    <lineage>
        <taxon>Eukaryota</taxon>
        <taxon>Fungi</taxon>
        <taxon>Dikarya</taxon>
        <taxon>Basidiomycota</taxon>
        <taxon>Agaricomycotina</taxon>
        <taxon>Agaricomycetes</taxon>
        <taxon>Agaricomycetidae</taxon>
        <taxon>Boletales</taxon>
        <taxon>Coniophorineae</taxon>
        <taxon>Coniophoraceae</taxon>
        <taxon>Coniophora</taxon>
    </lineage>
</organism>
<comment type="caution">
    <text evidence="4">The sequence shown here is derived from an EMBL/GenBank/DDBJ whole genome shotgun (WGS) entry which is preliminary data.</text>
</comment>
<keyword evidence="1" id="KW-0175">Coiled coil</keyword>
<feature type="coiled-coil region" evidence="1">
    <location>
        <begin position="37"/>
        <end position="71"/>
    </location>
</feature>